<dbReference type="EMBL" id="GL377313">
    <property type="protein sequence ID" value="EFI92319.1"/>
    <property type="molecule type" value="Genomic_DNA"/>
</dbReference>
<protein>
    <submittedName>
        <fullName evidence="3">Uncharacterized protein</fullName>
    </submittedName>
</protein>
<keyword evidence="4" id="KW-1185">Reference proteome</keyword>
<keyword evidence="2" id="KW-1133">Transmembrane helix</keyword>
<feature type="transmembrane region" description="Helical" evidence="2">
    <location>
        <begin position="79"/>
        <end position="100"/>
    </location>
</feature>
<dbReference type="RefSeq" id="XP_003027222.1">
    <property type="nucleotide sequence ID" value="XM_003027176.1"/>
</dbReference>
<organism evidence="4">
    <name type="scientific">Schizophyllum commune (strain H4-8 / FGSC 9210)</name>
    <name type="common">Split gill fungus</name>
    <dbReference type="NCBI Taxonomy" id="578458"/>
    <lineage>
        <taxon>Eukaryota</taxon>
        <taxon>Fungi</taxon>
        <taxon>Dikarya</taxon>
        <taxon>Basidiomycota</taxon>
        <taxon>Agaricomycotina</taxon>
        <taxon>Agaricomycetes</taxon>
        <taxon>Agaricomycetidae</taxon>
        <taxon>Agaricales</taxon>
        <taxon>Schizophyllaceae</taxon>
        <taxon>Schizophyllum</taxon>
    </lineage>
</organism>
<dbReference type="OrthoDB" id="2989586at2759"/>
<dbReference type="HOGENOM" id="CLU_438841_0_0_1"/>
<feature type="transmembrane region" description="Helical" evidence="2">
    <location>
        <begin position="112"/>
        <end position="134"/>
    </location>
</feature>
<dbReference type="GeneID" id="9597098"/>
<accession>D8QJ03</accession>
<gene>
    <name evidence="3" type="ORF">SCHCODRAFT_113871</name>
</gene>
<dbReference type="Proteomes" id="UP000007431">
    <property type="component" value="Unassembled WGS sequence"/>
</dbReference>
<evidence type="ECO:0000313" key="4">
    <source>
        <dbReference type="Proteomes" id="UP000007431"/>
    </source>
</evidence>
<dbReference type="KEGG" id="scm:SCHCO_01175953"/>
<dbReference type="VEuPathDB" id="FungiDB:SCHCODRAFT_01175953"/>
<evidence type="ECO:0000313" key="3">
    <source>
        <dbReference type="EMBL" id="EFI92319.1"/>
    </source>
</evidence>
<feature type="transmembrane region" description="Helical" evidence="2">
    <location>
        <begin position="12"/>
        <end position="32"/>
    </location>
</feature>
<evidence type="ECO:0000256" key="1">
    <source>
        <dbReference type="SAM" id="MobiDB-lite"/>
    </source>
</evidence>
<proteinExistence type="predicted"/>
<feature type="region of interest" description="Disordered" evidence="1">
    <location>
        <begin position="504"/>
        <end position="534"/>
    </location>
</feature>
<feature type="transmembrane region" description="Helical" evidence="2">
    <location>
        <begin position="38"/>
        <end position="58"/>
    </location>
</feature>
<feature type="compositionally biased region" description="Basic and acidic residues" evidence="1">
    <location>
        <begin position="512"/>
        <end position="534"/>
    </location>
</feature>
<sequence>MFATVNSFQPYLRNLTWASLVCSACVLGASLVSQGIQSFFLAPVAGFFTLLFHFTVIIMQWRDVRSRAYSKYSTLTALVIAYLLAALWAAAFAVIGWLFVFNDYYEDYWHNVYMGLAIAQLVLAAVEDVLMWMIAARATIERQHGVTRYKAVMETSSIFDEDIMAPPNVLSLFAILGLARSTVHSVGCTSTSHSISDITGLTLNAVGDGRRHQRVRAEAYLFSLGHFDRLSDQKEASHLETQQAASRSRSITPASLQFTSRTHISSSTSSVVWLVRNTSSGSPSCRLLALHSIQHAALQLDVFLMQTLGSFSARREVIRSPDVGVLRSLDVEVLCQPDGEALRSPDVGVLGPLDIGVLRPPDVGVLRSPGCPSGILLSLRQRRALQPSPLPCPTEPSTFFDRVIHLLQLSPPPGIESARTHPGISAVESVSGMSVASASGMSVEPAYGFPRAGKDRGMLRYILIDYVRCAGPSLASGGGLLRSRAVVALTNNLVLDMRRERGALRGPASADGEERQMRRLPERRREAPAAGEERQMRWLPERRVAADGCQETALLLAVVRKPLIWSMEAFELLRDGACAGRARAGQKADAGHTVAREVRYPTRVVDATLQAWLDSFKPVAGGA</sequence>
<keyword evidence="2" id="KW-0812">Transmembrane</keyword>
<feature type="non-terminal residue" evidence="3">
    <location>
        <position position="623"/>
    </location>
</feature>
<keyword evidence="2" id="KW-0472">Membrane</keyword>
<name>D8QJ03_SCHCM</name>
<reference evidence="3 4" key="1">
    <citation type="journal article" date="2010" name="Nat. Biotechnol.">
        <title>Genome sequence of the model mushroom Schizophyllum commune.</title>
        <authorList>
            <person name="Ohm R.A."/>
            <person name="de Jong J.F."/>
            <person name="Lugones L.G."/>
            <person name="Aerts A."/>
            <person name="Kothe E."/>
            <person name="Stajich J.E."/>
            <person name="de Vries R.P."/>
            <person name="Record E."/>
            <person name="Levasseur A."/>
            <person name="Baker S.E."/>
            <person name="Bartholomew K.A."/>
            <person name="Coutinho P.M."/>
            <person name="Erdmann S."/>
            <person name="Fowler T.J."/>
            <person name="Gathman A.C."/>
            <person name="Lombard V."/>
            <person name="Henrissat B."/>
            <person name="Knabe N."/>
            <person name="Kuees U."/>
            <person name="Lilly W.W."/>
            <person name="Lindquist E."/>
            <person name="Lucas S."/>
            <person name="Magnuson J.K."/>
            <person name="Piumi F."/>
            <person name="Raudaskoski M."/>
            <person name="Salamov A."/>
            <person name="Schmutz J."/>
            <person name="Schwarze F.W.M.R."/>
            <person name="vanKuyk P.A."/>
            <person name="Horton J.S."/>
            <person name="Grigoriev I.V."/>
            <person name="Woesten H.A.B."/>
        </authorList>
    </citation>
    <scope>NUCLEOTIDE SEQUENCE [LARGE SCALE GENOMIC DNA]</scope>
    <source>
        <strain evidence="4">H4-8 / FGSC 9210</strain>
    </source>
</reference>
<dbReference type="InParanoid" id="D8QJ03"/>
<dbReference type="AlphaFoldDB" id="D8QJ03"/>
<evidence type="ECO:0000256" key="2">
    <source>
        <dbReference type="SAM" id="Phobius"/>
    </source>
</evidence>